<evidence type="ECO:0000313" key="1">
    <source>
        <dbReference type="EMBL" id="KAH9416248.1"/>
    </source>
</evidence>
<dbReference type="Proteomes" id="UP000887458">
    <property type="component" value="Unassembled WGS sequence"/>
</dbReference>
<comment type="caution">
    <text evidence="1">The sequence shown here is derived from an EMBL/GenBank/DDBJ whole genome shotgun (WGS) entry which is preliminary data.</text>
</comment>
<organism evidence="1 2">
    <name type="scientific">Dermatophagoides pteronyssinus</name>
    <name type="common">European house dust mite</name>
    <dbReference type="NCBI Taxonomy" id="6956"/>
    <lineage>
        <taxon>Eukaryota</taxon>
        <taxon>Metazoa</taxon>
        <taxon>Ecdysozoa</taxon>
        <taxon>Arthropoda</taxon>
        <taxon>Chelicerata</taxon>
        <taxon>Arachnida</taxon>
        <taxon>Acari</taxon>
        <taxon>Acariformes</taxon>
        <taxon>Sarcoptiformes</taxon>
        <taxon>Astigmata</taxon>
        <taxon>Psoroptidia</taxon>
        <taxon>Analgoidea</taxon>
        <taxon>Pyroglyphidae</taxon>
        <taxon>Dermatophagoidinae</taxon>
        <taxon>Dermatophagoides</taxon>
    </lineage>
</organism>
<gene>
    <name evidence="1" type="ORF">DERP_000747</name>
</gene>
<evidence type="ECO:0000313" key="2">
    <source>
        <dbReference type="Proteomes" id="UP000887458"/>
    </source>
</evidence>
<reference evidence="1 2" key="2">
    <citation type="journal article" date="2022" name="Mol. Biol. Evol.">
        <title>Comparative Genomics Reveals Insights into the Divergent Evolution of Astigmatic Mites and Household Pest Adaptations.</title>
        <authorList>
            <person name="Xiong Q."/>
            <person name="Wan A.T."/>
            <person name="Liu X."/>
            <person name="Fung C.S."/>
            <person name="Xiao X."/>
            <person name="Malainual N."/>
            <person name="Hou J."/>
            <person name="Wang L."/>
            <person name="Wang M."/>
            <person name="Yang K.Y."/>
            <person name="Cui Y."/>
            <person name="Leung E.L."/>
            <person name="Nong W."/>
            <person name="Shin S.K."/>
            <person name="Au S.W."/>
            <person name="Jeong K.Y."/>
            <person name="Chew F.T."/>
            <person name="Hui J.H."/>
            <person name="Leung T.F."/>
            <person name="Tungtrongchitr A."/>
            <person name="Zhong N."/>
            <person name="Liu Z."/>
            <person name="Tsui S.K."/>
        </authorList>
    </citation>
    <scope>NUCLEOTIDE SEQUENCE [LARGE SCALE GENOMIC DNA]</scope>
    <source>
        <strain evidence="1">Derp</strain>
    </source>
</reference>
<keyword evidence="2" id="KW-1185">Reference proteome</keyword>
<proteinExistence type="predicted"/>
<reference evidence="1 2" key="1">
    <citation type="journal article" date="2018" name="J. Allergy Clin. Immunol.">
        <title>High-quality assembly of Dermatophagoides pteronyssinus genome and transcriptome reveals a wide range of novel allergens.</title>
        <authorList>
            <person name="Liu X.Y."/>
            <person name="Yang K.Y."/>
            <person name="Wang M.Q."/>
            <person name="Kwok J.S."/>
            <person name="Zeng X."/>
            <person name="Yang Z."/>
            <person name="Xiao X.J."/>
            <person name="Lau C.P."/>
            <person name="Li Y."/>
            <person name="Huang Z.M."/>
            <person name="Ba J.G."/>
            <person name="Yim A.K."/>
            <person name="Ouyang C.Y."/>
            <person name="Ngai S.M."/>
            <person name="Chan T.F."/>
            <person name="Leung E.L."/>
            <person name="Liu L."/>
            <person name="Liu Z.G."/>
            <person name="Tsui S.K."/>
        </authorList>
    </citation>
    <scope>NUCLEOTIDE SEQUENCE [LARGE SCALE GENOMIC DNA]</scope>
    <source>
        <strain evidence="1">Derp</strain>
    </source>
</reference>
<dbReference type="EMBL" id="NJHN03000095">
    <property type="protein sequence ID" value="KAH9416248.1"/>
    <property type="molecule type" value="Genomic_DNA"/>
</dbReference>
<accession>A0ABQ8J122</accession>
<name>A0ABQ8J122_DERPT</name>
<sequence>MNKTHFAFSGKQRIFLPLKAKKSSFYKLATITTTTTTTTRASFIQALISQSHVVWLDNSGEEVNRFEI</sequence>
<protein>
    <submittedName>
        <fullName evidence="1">Uncharacterized protein</fullName>
    </submittedName>
</protein>